<dbReference type="RefSeq" id="WP_094814228.1">
    <property type="nucleotide sequence ID" value="NZ_NEVU01000003.1"/>
</dbReference>
<proteinExistence type="predicted"/>
<dbReference type="GO" id="GO:0010181">
    <property type="term" value="F:FMN binding"/>
    <property type="evidence" value="ECO:0007669"/>
    <property type="project" value="InterPro"/>
</dbReference>
<dbReference type="InterPro" id="IPR013785">
    <property type="entry name" value="Aldolase_TIM"/>
</dbReference>
<evidence type="ECO:0000256" key="5">
    <source>
        <dbReference type="ARBA" id="ARBA00023002"/>
    </source>
</evidence>
<dbReference type="GO" id="GO:0050661">
    <property type="term" value="F:NADP binding"/>
    <property type="evidence" value="ECO:0007669"/>
    <property type="project" value="InterPro"/>
</dbReference>
<evidence type="ECO:0000259" key="6">
    <source>
        <dbReference type="Pfam" id="PF00724"/>
    </source>
</evidence>
<organism evidence="7 8">
    <name type="scientific">Bordetella genomosp. 12</name>
    <dbReference type="NCBI Taxonomy" id="463035"/>
    <lineage>
        <taxon>Bacteria</taxon>
        <taxon>Pseudomonadati</taxon>
        <taxon>Pseudomonadota</taxon>
        <taxon>Betaproteobacteria</taxon>
        <taxon>Burkholderiales</taxon>
        <taxon>Alcaligenaceae</taxon>
        <taxon>Bordetella</taxon>
    </lineage>
</organism>
<dbReference type="PANTHER" id="PTHR43303:SF4">
    <property type="entry name" value="NADPH DEHYDROGENASE C23G7.10C-RELATED"/>
    <property type="match status" value="1"/>
</dbReference>
<dbReference type="PANTHER" id="PTHR43303">
    <property type="entry name" value="NADPH DEHYDROGENASE C23G7.10C-RELATED"/>
    <property type="match status" value="1"/>
</dbReference>
<name>A0A261V9Z2_9BORD</name>
<dbReference type="Proteomes" id="UP000216429">
    <property type="component" value="Unassembled WGS sequence"/>
</dbReference>
<dbReference type="InterPro" id="IPR044152">
    <property type="entry name" value="YqjM-like"/>
</dbReference>
<evidence type="ECO:0000313" key="8">
    <source>
        <dbReference type="Proteomes" id="UP000216429"/>
    </source>
</evidence>
<evidence type="ECO:0000256" key="1">
    <source>
        <dbReference type="ARBA" id="ARBA00001917"/>
    </source>
</evidence>
<evidence type="ECO:0000313" key="7">
    <source>
        <dbReference type="EMBL" id="OZI70984.1"/>
    </source>
</evidence>
<evidence type="ECO:0000256" key="2">
    <source>
        <dbReference type="ARBA" id="ARBA00022630"/>
    </source>
</evidence>
<feature type="domain" description="NADH:flavin oxidoreductase/NADH oxidase N-terminal" evidence="6">
    <location>
        <begin position="5"/>
        <end position="347"/>
    </location>
</feature>
<gene>
    <name evidence="7" type="ORF">CAL22_13900</name>
</gene>
<keyword evidence="5" id="KW-0560">Oxidoreductase</keyword>
<comment type="caution">
    <text evidence="7">The sequence shown here is derived from an EMBL/GenBank/DDBJ whole genome shotgun (WGS) entry which is preliminary data.</text>
</comment>
<comment type="cofactor">
    <cofactor evidence="1">
        <name>FMN</name>
        <dbReference type="ChEBI" id="CHEBI:58210"/>
    </cofactor>
</comment>
<dbReference type="OrthoDB" id="8523426at2"/>
<dbReference type="Gene3D" id="3.20.20.70">
    <property type="entry name" value="Aldolase class I"/>
    <property type="match status" value="1"/>
</dbReference>
<dbReference type="CDD" id="cd02932">
    <property type="entry name" value="OYE_YqiM_FMN"/>
    <property type="match status" value="1"/>
</dbReference>
<dbReference type="InterPro" id="IPR001155">
    <property type="entry name" value="OxRdtase_FMN_N"/>
</dbReference>
<keyword evidence="2" id="KW-0285">Flavoprotein</keyword>
<keyword evidence="3" id="KW-0288">FMN</keyword>
<sequence>MRDTKLFTPFKLRGIELPNRVLISPMSQYSAVDGMVQDWHRFHTAGLSRGGPGSIMVEVAAVTREGRGTPGDLGIWSDEQIPGLAELAHIMTAHGVVPSIQIGHAGRKASTGRPWEGNQPLALGAAESSWETTGASSLPVQDGWPVPRQLDTDELASLVERFREAADRAIRAGYRLIEIHAAHGYLLHSFLSPVTNQRQDNYGGSLENRMRFPLQVTAAVRDALPSNIPLSVRISTVDGIEGGWQLADSIAFSRELKRLGVDLVDCSSGGIQAPATAGKGPLAVKRGPGFQVPFAHAVKRDANIATIAVGLIVDPQQAETILASNQADLVAIGREALHNPNWPLHARLALQADPDYLAWPEQYGWWLKRRPRVSVD</sequence>
<accession>A0A261V9Z2</accession>
<evidence type="ECO:0000256" key="4">
    <source>
        <dbReference type="ARBA" id="ARBA00022857"/>
    </source>
</evidence>
<dbReference type="Pfam" id="PF00724">
    <property type="entry name" value="Oxidored_FMN"/>
    <property type="match status" value="1"/>
</dbReference>
<dbReference type="AlphaFoldDB" id="A0A261V9Z2"/>
<reference evidence="8" key="1">
    <citation type="submission" date="2017-05" db="EMBL/GenBank/DDBJ databases">
        <title>Complete and WGS of Bordetella genogroups.</title>
        <authorList>
            <person name="Spilker T."/>
            <person name="Lipuma J."/>
        </authorList>
    </citation>
    <scope>NUCLEOTIDE SEQUENCE [LARGE SCALE GENOMIC DNA]</scope>
    <source>
        <strain evidence="8">AU6712</strain>
    </source>
</reference>
<keyword evidence="4" id="KW-0521">NADP</keyword>
<dbReference type="GO" id="GO:0003959">
    <property type="term" value="F:NADPH dehydrogenase activity"/>
    <property type="evidence" value="ECO:0007669"/>
    <property type="project" value="InterPro"/>
</dbReference>
<protein>
    <submittedName>
        <fullName evidence="7">NADH:flavin oxidoreductase / NADH oxidase</fullName>
    </submittedName>
</protein>
<keyword evidence="8" id="KW-1185">Reference proteome</keyword>
<dbReference type="SUPFAM" id="SSF51395">
    <property type="entry name" value="FMN-linked oxidoreductases"/>
    <property type="match status" value="1"/>
</dbReference>
<dbReference type="EMBL" id="NEVU01000003">
    <property type="protein sequence ID" value="OZI70984.1"/>
    <property type="molecule type" value="Genomic_DNA"/>
</dbReference>
<evidence type="ECO:0000256" key="3">
    <source>
        <dbReference type="ARBA" id="ARBA00022643"/>
    </source>
</evidence>